<dbReference type="Proteomes" id="UP001181622">
    <property type="component" value="Unassembled WGS sequence"/>
</dbReference>
<evidence type="ECO:0000256" key="2">
    <source>
        <dbReference type="ARBA" id="ARBA00022475"/>
    </source>
</evidence>
<evidence type="ECO:0000259" key="9">
    <source>
        <dbReference type="Pfam" id="PF18967"/>
    </source>
</evidence>
<dbReference type="EMBL" id="JADBEO010000015">
    <property type="protein sequence ID" value="MDR4306734.1"/>
    <property type="molecule type" value="Genomic_DNA"/>
</dbReference>
<feature type="domain" description="Pycsar effector protein" evidence="9">
    <location>
        <begin position="15"/>
        <end position="157"/>
    </location>
</feature>
<evidence type="ECO:0000256" key="8">
    <source>
        <dbReference type="SAM" id="Phobius"/>
    </source>
</evidence>
<organism evidence="10 11">
    <name type="scientific">Chelatococcus sambhunathii</name>
    <dbReference type="NCBI Taxonomy" id="363953"/>
    <lineage>
        <taxon>Bacteria</taxon>
        <taxon>Pseudomonadati</taxon>
        <taxon>Pseudomonadota</taxon>
        <taxon>Alphaproteobacteria</taxon>
        <taxon>Hyphomicrobiales</taxon>
        <taxon>Chelatococcaceae</taxon>
        <taxon>Chelatococcus</taxon>
    </lineage>
</organism>
<dbReference type="RefSeq" id="WP_309390882.1">
    <property type="nucleotide sequence ID" value="NZ_JADBEO010000015.1"/>
</dbReference>
<keyword evidence="3 8" id="KW-0812">Transmembrane</keyword>
<feature type="transmembrane region" description="Helical" evidence="8">
    <location>
        <begin position="62"/>
        <end position="82"/>
    </location>
</feature>
<protein>
    <recommendedName>
        <fullName evidence="9">Pycsar effector protein domain-containing protein</fullName>
    </recommendedName>
</protein>
<evidence type="ECO:0000313" key="10">
    <source>
        <dbReference type="EMBL" id="MDR4306734.1"/>
    </source>
</evidence>
<proteinExistence type="predicted"/>
<sequence>MSDGNPGLTYMKSLNDCFYDQIKVADQKATLMISLIVLMIVWSPDVRQIYLQPFGLAAKGWLPAAVVTFALVVALVSALCVVTPRRRKSRSPLFWGGWPEAAEAALALALEGDREKLLRSYADNAANLAAICRRKYMFVSIAVWALIAALVAHGVFVTIR</sequence>
<keyword evidence="4" id="KW-0547">Nucleotide-binding</keyword>
<dbReference type="InterPro" id="IPR043760">
    <property type="entry name" value="PycTM_dom"/>
</dbReference>
<feature type="transmembrane region" description="Helical" evidence="8">
    <location>
        <begin position="29"/>
        <end position="50"/>
    </location>
</feature>
<evidence type="ECO:0000256" key="3">
    <source>
        <dbReference type="ARBA" id="ARBA00022692"/>
    </source>
</evidence>
<reference evidence="10" key="1">
    <citation type="submission" date="2020-10" db="EMBL/GenBank/DDBJ databases">
        <authorList>
            <person name="Abbas A."/>
            <person name="Razzaq R."/>
            <person name="Waqas M."/>
            <person name="Abbas N."/>
            <person name="Nielsen T.K."/>
            <person name="Hansen L.H."/>
            <person name="Hussain S."/>
            <person name="Shahid M."/>
        </authorList>
    </citation>
    <scope>NUCLEOTIDE SEQUENCE</scope>
    <source>
        <strain evidence="10">S14</strain>
    </source>
</reference>
<keyword evidence="2" id="KW-1003">Cell membrane</keyword>
<keyword evidence="11" id="KW-1185">Reference proteome</keyword>
<evidence type="ECO:0000256" key="4">
    <source>
        <dbReference type="ARBA" id="ARBA00022741"/>
    </source>
</evidence>
<dbReference type="Pfam" id="PF18967">
    <property type="entry name" value="PycTM"/>
    <property type="match status" value="1"/>
</dbReference>
<feature type="transmembrane region" description="Helical" evidence="8">
    <location>
        <begin position="136"/>
        <end position="159"/>
    </location>
</feature>
<gene>
    <name evidence="10" type="ORF">IHQ68_08895</name>
</gene>
<evidence type="ECO:0000256" key="6">
    <source>
        <dbReference type="ARBA" id="ARBA00023118"/>
    </source>
</evidence>
<evidence type="ECO:0000313" key="11">
    <source>
        <dbReference type="Proteomes" id="UP001181622"/>
    </source>
</evidence>
<evidence type="ECO:0000256" key="5">
    <source>
        <dbReference type="ARBA" id="ARBA00022989"/>
    </source>
</evidence>
<evidence type="ECO:0000256" key="7">
    <source>
        <dbReference type="ARBA" id="ARBA00023136"/>
    </source>
</evidence>
<keyword evidence="6" id="KW-0051">Antiviral defense</keyword>
<keyword evidence="7 8" id="KW-0472">Membrane</keyword>
<keyword evidence="5 8" id="KW-1133">Transmembrane helix</keyword>
<comment type="caution">
    <text evidence="10">The sequence shown here is derived from an EMBL/GenBank/DDBJ whole genome shotgun (WGS) entry which is preliminary data.</text>
</comment>
<evidence type="ECO:0000256" key="1">
    <source>
        <dbReference type="ARBA" id="ARBA00004236"/>
    </source>
</evidence>
<name>A0ABU1DF39_9HYPH</name>
<accession>A0ABU1DF39</accession>
<comment type="subcellular location">
    <subcellularLocation>
        <location evidence="1">Cell membrane</location>
    </subcellularLocation>
</comment>